<evidence type="ECO:0000259" key="2">
    <source>
        <dbReference type="Pfam" id="PF24476"/>
    </source>
</evidence>
<organism evidence="3 4">
    <name type="scientific">Ophiobolus disseminans</name>
    <dbReference type="NCBI Taxonomy" id="1469910"/>
    <lineage>
        <taxon>Eukaryota</taxon>
        <taxon>Fungi</taxon>
        <taxon>Dikarya</taxon>
        <taxon>Ascomycota</taxon>
        <taxon>Pezizomycotina</taxon>
        <taxon>Dothideomycetes</taxon>
        <taxon>Pleosporomycetidae</taxon>
        <taxon>Pleosporales</taxon>
        <taxon>Pleosporineae</taxon>
        <taxon>Phaeosphaeriaceae</taxon>
        <taxon>Ophiobolus</taxon>
    </lineage>
</organism>
<dbReference type="InterPro" id="IPR056002">
    <property type="entry name" value="DUF7580"/>
</dbReference>
<feature type="region of interest" description="Disordered" evidence="1">
    <location>
        <begin position="195"/>
        <end position="221"/>
    </location>
</feature>
<dbReference type="PANTHER" id="PTHR35186:SF4">
    <property type="entry name" value="PRION-INHIBITION AND PROPAGATION HELO DOMAIN-CONTAINING PROTEIN"/>
    <property type="match status" value="1"/>
</dbReference>
<keyword evidence="4" id="KW-1185">Reference proteome</keyword>
<proteinExistence type="predicted"/>
<evidence type="ECO:0000313" key="4">
    <source>
        <dbReference type="Proteomes" id="UP000799424"/>
    </source>
</evidence>
<gene>
    <name evidence="3" type="ORF">CC86DRAFT_81209</name>
</gene>
<dbReference type="Proteomes" id="UP000799424">
    <property type="component" value="Unassembled WGS sequence"/>
</dbReference>
<evidence type="ECO:0000313" key="3">
    <source>
        <dbReference type="EMBL" id="KAF2822664.1"/>
    </source>
</evidence>
<dbReference type="Pfam" id="PF24476">
    <property type="entry name" value="DUF7580"/>
    <property type="match status" value="1"/>
</dbReference>
<dbReference type="OrthoDB" id="5331891at2759"/>
<accession>A0A6A6ZQF4</accession>
<name>A0A6A6ZQF4_9PLEO</name>
<sequence length="498" mass="55634">MYCYHCRYNSDDPAFDTRLSKLQAARKNSVGVIERTRVSAAYLMEKSRFERDLVTLRKRNADLNLLRSHFSTAEIHTHTTKSVNEDAQGKIKRICIVRTASTLLHNTLKTAWSCADRTHRRHWVKLCVDADAQSISNSVALNMAIASEIAQEPRKSPPAVWFYVRSESMPSKMQSDLATKQTALNSLVHALQHQSSERLHAVTSSPRSTSISSSAQPSHATPNSIDLCKVNCVCSHFHPKTSPQAKPHAERCLGYLESPRDSRYVFFGPSIPGEIEVPSQGVESAADDFTALKEVMERPRSNRLQLLHQYQLASKIAKSVLQFHNTPWLPRLWRSENLAILGSTITDESLKTLHLSTQFDANIIHATINTVPPQDSSMGNVQAISLGTNTGALVDACCRKLGPAVYNETLFCLGIVLLEIAHCETFENLRQGDPDEFNAAHRIVRGPPPLGPQYRKIVERCLRCDFGVSSEDLEDDELLRAVWSKVVYPLEALVRAIS</sequence>
<evidence type="ECO:0000256" key="1">
    <source>
        <dbReference type="SAM" id="MobiDB-lite"/>
    </source>
</evidence>
<dbReference type="EMBL" id="MU006234">
    <property type="protein sequence ID" value="KAF2822664.1"/>
    <property type="molecule type" value="Genomic_DNA"/>
</dbReference>
<feature type="domain" description="DUF7580" evidence="2">
    <location>
        <begin position="95"/>
        <end position="493"/>
    </location>
</feature>
<reference evidence="3" key="1">
    <citation type="journal article" date="2020" name="Stud. Mycol.">
        <title>101 Dothideomycetes genomes: a test case for predicting lifestyles and emergence of pathogens.</title>
        <authorList>
            <person name="Haridas S."/>
            <person name="Albert R."/>
            <person name="Binder M."/>
            <person name="Bloem J."/>
            <person name="Labutti K."/>
            <person name="Salamov A."/>
            <person name="Andreopoulos B."/>
            <person name="Baker S."/>
            <person name="Barry K."/>
            <person name="Bills G."/>
            <person name="Bluhm B."/>
            <person name="Cannon C."/>
            <person name="Castanera R."/>
            <person name="Culley D."/>
            <person name="Daum C."/>
            <person name="Ezra D."/>
            <person name="Gonzalez J."/>
            <person name="Henrissat B."/>
            <person name="Kuo A."/>
            <person name="Liang C."/>
            <person name="Lipzen A."/>
            <person name="Lutzoni F."/>
            <person name="Magnuson J."/>
            <person name="Mondo S."/>
            <person name="Nolan M."/>
            <person name="Ohm R."/>
            <person name="Pangilinan J."/>
            <person name="Park H.-J."/>
            <person name="Ramirez L."/>
            <person name="Alfaro M."/>
            <person name="Sun H."/>
            <person name="Tritt A."/>
            <person name="Yoshinaga Y."/>
            <person name="Zwiers L.-H."/>
            <person name="Turgeon B."/>
            <person name="Goodwin S."/>
            <person name="Spatafora J."/>
            <person name="Crous P."/>
            <person name="Grigoriev I."/>
        </authorList>
    </citation>
    <scope>NUCLEOTIDE SEQUENCE</scope>
    <source>
        <strain evidence="3">CBS 113818</strain>
    </source>
</reference>
<dbReference type="PANTHER" id="PTHR35186">
    <property type="entry name" value="ANK_REP_REGION DOMAIN-CONTAINING PROTEIN"/>
    <property type="match status" value="1"/>
</dbReference>
<dbReference type="AlphaFoldDB" id="A0A6A6ZQF4"/>
<feature type="compositionally biased region" description="Low complexity" evidence="1">
    <location>
        <begin position="204"/>
        <end position="218"/>
    </location>
</feature>
<protein>
    <recommendedName>
        <fullName evidence="2">DUF7580 domain-containing protein</fullName>
    </recommendedName>
</protein>